<dbReference type="OrthoDB" id="124427at2759"/>
<organism evidence="2 3">
    <name type="scientific">Phytophthora nicotianae P1976</name>
    <dbReference type="NCBI Taxonomy" id="1317066"/>
    <lineage>
        <taxon>Eukaryota</taxon>
        <taxon>Sar</taxon>
        <taxon>Stramenopiles</taxon>
        <taxon>Oomycota</taxon>
        <taxon>Peronosporomycetes</taxon>
        <taxon>Peronosporales</taxon>
        <taxon>Peronosporaceae</taxon>
        <taxon>Phytophthora</taxon>
    </lineage>
</organism>
<evidence type="ECO:0000256" key="1">
    <source>
        <dbReference type="SAM" id="MobiDB-lite"/>
    </source>
</evidence>
<dbReference type="EMBL" id="ANJA01001649">
    <property type="protein sequence ID" value="ETO75576.1"/>
    <property type="molecule type" value="Genomic_DNA"/>
</dbReference>
<sequence>MLKLGAARGQDASNSRKRDVTPQKRVVIGLYLAGLSENSRLPRGSKKLAMQTFKTSRGSVDSIWRLRRK</sequence>
<reference evidence="2 3" key="1">
    <citation type="submission" date="2013-11" db="EMBL/GenBank/DDBJ databases">
        <title>The Genome Sequence of Phytophthora parasitica P1976.</title>
        <authorList>
            <consortium name="The Broad Institute Genomics Platform"/>
            <person name="Russ C."/>
            <person name="Tyler B."/>
            <person name="Panabieres F."/>
            <person name="Shan W."/>
            <person name="Tripathy S."/>
            <person name="Grunwald N."/>
            <person name="Machado M."/>
            <person name="Johnson C.S."/>
            <person name="Walker B."/>
            <person name="Young S."/>
            <person name="Zeng Q."/>
            <person name="Gargeya S."/>
            <person name="Fitzgerald M."/>
            <person name="Haas B."/>
            <person name="Abouelleil A."/>
            <person name="Allen A.W."/>
            <person name="Alvarado L."/>
            <person name="Arachchi H.M."/>
            <person name="Berlin A.M."/>
            <person name="Chapman S.B."/>
            <person name="Gainer-Dewar J."/>
            <person name="Goldberg J."/>
            <person name="Griggs A."/>
            <person name="Gujja S."/>
            <person name="Hansen M."/>
            <person name="Howarth C."/>
            <person name="Imamovic A."/>
            <person name="Ireland A."/>
            <person name="Larimer J."/>
            <person name="McCowan C."/>
            <person name="Murphy C."/>
            <person name="Pearson M."/>
            <person name="Poon T.W."/>
            <person name="Priest M."/>
            <person name="Roberts A."/>
            <person name="Saif S."/>
            <person name="Shea T."/>
            <person name="Sisk P."/>
            <person name="Sykes S."/>
            <person name="Wortman J."/>
            <person name="Nusbaum C."/>
            <person name="Birren B."/>
        </authorList>
    </citation>
    <scope>NUCLEOTIDE SEQUENCE [LARGE SCALE GENOMIC DNA]</scope>
    <source>
        <strain evidence="2 3">P1976</strain>
    </source>
</reference>
<dbReference type="AlphaFoldDB" id="A0A081A9L5"/>
<accession>A0A081A9L5</accession>
<evidence type="ECO:0000313" key="2">
    <source>
        <dbReference type="EMBL" id="ETO75576.1"/>
    </source>
</evidence>
<dbReference type="Proteomes" id="UP000028582">
    <property type="component" value="Unassembled WGS sequence"/>
</dbReference>
<feature type="region of interest" description="Disordered" evidence="1">
    <location>
        <begin position="1"/>
        <end position="21"/>
    </location>
</feature>
<comment type="caution">
    <text evidence="2">The sequence shown here is derived from an EMBL/GenBank/DDBJ whole genome shotgun (WGS) entry which is preliminary data.</text>
</comment>
<gene>
    <name evidence="2" type="ORF">F444_08863</name>
</gene>
<proteinExistence type="predicted"/>
<evidence type="ECO:0000313" key="3">
    <source>
        <dbReference type="Proteomes" id="UP000028582"/>
    </source>
</evidence>
<name>A0A081A9L5_PHYNI</name>
<protein>
    <submittedName>
        <fullName evidence="2">Uncharacterized protein</fullName>
    </submittedName>
</protein>